<accession>A0A0H4KE97</accession>
<dbReference type="NCBIfam" id="TIGR01439">
    <property type="entry name" value="lp_hng_hel_AbrB"/>
    <property type="match status" value="1"/>
</dbReference>
<dbReference type="PATRIC" id="fig|135735.6.peg.460"/>
<dbReference type="InterPro" id="IPR040678">
    <property type="entry name" value="AbrB_C"/>
</dbReference>
<gene>
    <name evidence="1" type="ORF">BEH_02510</name>
</gene>
<name>A0A0H4KE97_9BACI</name>
<dbReference type="Pfam" id="PF18277">
    <property type="entry name" value="AbrB_C"/>
    <property type="match status" value="1"/>
</dbReference>
<dbReference type="RefSeq" id="WP_019390547.1">
    <property type="nucleotide sequence ID" value="NZ_ALIM01000002.1"/>
</dbReference>
<dbReference type="GeneID" id="93703341"/>
<keyword evidence="2" id="KW-1185">Reference proteome</keyword>
<dbReference type="Proteomes" id="UP000036202">
    <property type="component" value="Chromosome"/>
</dbReference>
<proteinExistence type="predicted"/>
<dbReference type="SUPFAM" id="SSF89447">
    <property type="entry name" value="AbrB/MazE/MraZ-like"/>
    <property type="match status" value="1"/>
</dbReference>
<protein>
    <submittedName>
        <fullName evidence="1">AbrB family transcriptional regulator</fullName>
    </submittedName>
</protein>
<dbReference type="eggNOG" id="COG2002">
    <property type="taxonomic scope" value="Bacteria"/>
</dbReference>
<dbReference type="OrthoDB" id="9782993at2"/>
<dbReference type="PANTHER" id="PTHR36432">
    <property type="match status" value="1"/>
</dbReference>
<dbReference type="GO" id="GO:0003677">
    <property type="term" value="F:DNA binding"/>
    <property type="evidence" value="ECO:0007669"/>
    <property type="project" value="UniProtKB-UniRule"/>
</dbReference>
<dbReference type="SMART" id="SM00966">
    <property type="entry name" value="SpoVT_AbrB"/>
    <property type="match status" value="1"/>
</dbReference>
<dbReference type="KEGG" id="beo:BEH_02510"/>
<evidence type="ECO:0000313" key="2">
    <source>
        <dbReference type="Proteomes" id="UP000036202"/>
    </source>
</evidence>
<dbReference type="EMBL" id="CP011974">
    <property type="protein sequence ID" value="AKO91091.1"/>
    <property type="molecule type" value="Genomic_DNA"/>
</dbReference>
<dbReference type="PANTHER" id="PTHR36432:SF4">
    <property type="entry name" value="TRANSITION STATE REGULATOR ABH-RELATED"/>
    <property type="match status" value="1"/>
</dbReference>
<dbReference type="PROSITE" id="PS51740">
    <property type="entry name" value="SPOVT_ABRB"/>
    <property type="match status" value="1"/>
</dbReference>
<sequence>MKTTGMVRKVDELGRIVLPKELRRVLNLEAKEPVEMYLDHEQIILKKYRAHQECMITGEVSSENLSLLNGKIVLSKEGADILMNEIEKKFGTKQI</sequence>
<reference evidence="2" key="2">
    <citation type="submission" date="2015-06" db="EMBL/GenBank/DDBJ databases">
        <title>Genome Sequence of Bacillus endophyticus and Analysis of its Companion Mechanism in the Ketogulonigenium vulgare-Bacillus strain Consortium.</title>
        <authorList>
            <person name="Jia N."/>
            <person name="Du J."/>
            <person name="Ding M.-Z."/>
            <person name="Gao F."/>
            <person name="Yuan Y.-J."/>
        </authorList>
    </citation>
    <scope>NUCLEOTIDE SEQUENCE [LARGE SCALE GENOMIC DNA]</scope>
    <source>
        <strain evidence="2">Hbe603</strain>
    </source>
</reference>
<dbReference type="Gene3D" id="2.10.260.10">
    <property type="match status" value="1"/>
</dbReference>
<organism evidence="1 2">
    <name type="scientific">Priestia filamentosa</name>
    <dbReference type="NCBI Taxonomy" id="1402861"/>
    <lineage>
        <taxon>Bacteria</taxon>
        <taxon>Bacillati</taxon>
        <taxon>Bacillota</taxon>
        <taxon>Bacilli</taxon>
        <taxon>Bacillales</taxon>
        <taxon>Bacillaceae</taxon>
        <taxon>Priestia</taxon>
    </lineage>
</organism>
<dbReference type="Pfam" id="PF04014">
    <property type="entry name" value="MazE_antitoxin"/>
    <property type="match status" value="1"/>
</dbReference>
<dbReference type="AlphaFoldDB" id="A0A0H4KE97"/>
<reference evidence="1 2" key="1">
    <citation type="journal article" date="2015" name="PLoS ONE">
        <title>Genome Sequence of Bacillus endophyticus and Analysis of Its Companion Mechanism in the Ketogulonigenium vulgare-Bacillus Strain Consortium.</title>
        <authorList>
            <person name="Jia N."/>
            <person name="Du J."/>
            <person name="Ding M.Z."/>
            <person name="Gao F."/>
            <person name="Yuan Y.J."/>
        </authorList>
    </citation>
    <scope>NUCLEOTIDE SEQUENCE [LARGE SCALE GENOMIC DNA]</scope>
    <source>
        <strain evidence="1 2">Hbe603</strain>
    </source>
</reference>
<accession>A0A1X7FVD1</accession>
<evidence type="ECO:0000313" key="1">
    <source>
        <dbReference type="EMBL" id="AKO91091.1"/>
    </source>
</evidence>
<dbReference type="InterPro" id="IPR052731">
    <property type="entry name" value="B_subtilis_Trans_State_Reg"/>
</dbReference>
<dbReference type="InterPro" id="IPR007159">
    <property type="entry name" value="SpoVT-AbrB_dom"/>
</dbReference>
<dbReference type="InterPro" id="IPR037914">
    <property type="entry name" value="SpoVT-AbrB_sf"/>
</dbReference>